<evidence type="ECO:0000313" key="2">
    <source>
        <dbReference type="EMBL" id="AAW87596.1"/>
    </source>
</evidence>
<accession>Q5E050</accession>
<dbReference type="OrthoDB" id="1673646at2"/>
<reference evidence="2 3" key="1">
    <citation type="journal article" date="2005" name="Proc. Natl. Acad. Sci. U.S.A.">
        <title>Complete genome sequence of Vibrio fischeri: a symbiotic bacterium with pathogenic congeners.</title>
        <authorList>
            <person name="Ruby E.G."/>
            <person name="Urbanowski M."/>
            <person name="Campbell J."/>
            <person name="Dunn A."/>
            <person name="Faini M."/>
            <person name="Gunsalus R."/>
            <person name="Lostroh P."/>
            <person name="Lupp C."/>
            <person name="McCann J."/>
            <person name="Millikan D."/>
            <person name="Schaefer A."/>
            <person name="Stabb E."/>
            <person name="Stevens A."/>
            <person name="Visick K."/>
            <person name="Whistler C."/>
            <person name="Greenberg E.P."/>
        </authorList>
    </citation>
    <scope>NUCLEOTIDE SEQUENCE [LARGE SCALE GENOMIC DNA]</scope>
    <source>
        <strain evidence="3">ATCC 700601 / ES114</strain>
    </source>
</reference>
<protein>
    <submittedName>
        <fullName evidence="2">GGDEF domain protein</fullName>
    </submittedName>
</protein>
<dbReference type="HOGENOM" id="CLU_962934_0_0_6"/>
<name>Q5E050_ALIF1</name>
<dbReference type="CDD" id="cd01948">
    <property type="entry name" value="EAL"/>
    <property type="match status" value="1"/>
</dbReference>
<dbReference type="AlphaFoldDB" id="Q5E050"/>
<dbReference type="Gene3D" id="3.20.20.450">
    <property type="entry name" value="EAL domain"/>
    <property type="match status" value="1"/>
</dbReference>
<dbReference type="eggNOG" id="COG5001">
    <property type="taxonomic scope" value="Bacteria"/>
</dbReference>
<dbReference type="STRING" id="312309.VF_A0526"/>
<organism evidence="2 3">
    <name type="scientific">Aliivibrio fischeri (strain ATCC 700601 / ES114)</name>
    <name type="common">Vibrio fischeri</name>
    <dbReference type="NCBI Taxonomy" id="312309"/>
    <lineage>
        <taxon>Bacteria</taxon>
        <taxon>Pseudomonadati</taxon>
        <taxon>Pseudomonadota</taxon>
        <taxon>Gammaproteobacteria</taxon>
        <taxon>Vibrionales</taxon>
        <taxon>Vibrionaceae</taxon>
        <taxon>Aliivibrio</taxon>
    </lineage>
</organism>
<dbReference type="SMART" id="SM00052">
    <property type="entry name" value="EAL"/>
    <property type="match status" value="1"/>
</dbReference>
<reference evidence="2 3" key="2">
    <citation type="journal article" date="2008" name="BMC Genomics">
        <title>Comparative genomics-based investigation of resequencing targets in Vibrio fischeri: focus on point miscalls and artefactual expansions.</title>
        <authorList>
            <person name="Mandel M.J."/>
            <person name="Stabb E.V."/>
            <person name="Ruby E.G."/>
        </authorList>
    </citation>
    <scope>NUCLEOTIDE SEQUENCE [LARGE SCALE GENOMIC DNA]</scope>
    <source>
        <strain evidence="3">ATCC 700601 / ES114</strain>
    </source>
</reference>
<dbReference type="GO" id="GO:0071111">
    <property type="term" value="F:cyclic-guanylate-specific phosphodiesterase activity"/>
    <property type="evidence" value="ECO:0007669"/>
    <property type="project" value="InterPro"/>
</dbReference>
<dbReference type="PROSITE" id="PS50883">
    <property type="entry name" value="EAL"/>
    <property type="match status" value="1"/>
</dbReference>
<dbReference type="InterPro" id="IPR035919">
    <property type="entry name" value="EAL_sf"/>
</dbReference>
<dbReference type="PATRIC" id="fig|312309.11.peg.3132"/>
<dbReference type="SUPFAM" id="SSF141868">
    <property type="entry name" value="EAL domain-like"/>
    <property type="match status" value="1"/>
</dbReference>
<dbReference type="InterPro" id="IPR001633">
    <property type="entry name" value="EAL_dom"/>
</dbReference>
<dbReference type="GeneID" id="54165850"/>
<dbReference type="EMBL" id="CP000021">
    <property type="protein sequence ID" value="AAW87596.1"/>
    <property type="molecule type" value="Genomic_DNA"/>
</dbReference>
<evidence type="ECO:0000313" key="3">
    <source>
        <dbReference type="Proteomes" id="UP000000537"/>
    </source>
</evidence>
<dbReference type="PANTHER" id="PTHR33121">
    <property type="entry name" value="CYCLIC DI-GMP PHOSPHODIESTERASE PDEF"/>
    <property type="match status" value="1"/>
</dbReference>
<dbReference type="Pfam" id="PF00563">
    <property type="entry name" value="EAL"/>
    <property type="match status" value="1"/>
</dbReference>
<proteinExistence type="predicted"/>
<keyword evidence="3" id="KW-1185">Reference proteome</keyword>
<sequence length="289" mass="33743">MRLIEAKLAYQPKTRNNKLVSLEVLLRPYNCSNVEAFVKSHKSPIKLDCKVLEMAYSDMINANLIYPVSINVSYFSLINSNFIRNAIALFKGFDVTFELTEHYNIGNLDKLKKNIEILQYNGFNVSLDDFGKGFSSVKLLTQIDFNEVKIDKSIISNIDNDFYSYKHLVFLSEKIKTLGVHNIVYEGIERKTQLNLIKLFDDNAIIQGYYYSYPLPLECVIKNRYSVEKNRVSLKRTTVLDEIEKKIYKMIISESKDKINNEIKDIDTMLEVYNVNYKNTISNFKKNYY</sequence>
<dbReference type="KEGG" id="vfi:VF_A0526"/>
<dbReference type="EnsemblBacteria" id="AAW87596">
    <property type="protein sequence ID" value="AAW87596"/>
    <property type="gene ID" value="VF_A0526"/>
</dbReference>
<dbReference type="Proteomes" id="UP000000537">
    <property type="component" value="Chromosome II"/>
</dbReference>
<dbReference type="InterPro" id="IPR050706">
    <property type="entry name" value="Cyclic-di-GMP_PDE-like"/>
</dbReference>
<dbReference type="PANTHER" id="PTHR33121:SF70">
    <property type="entry name" value="SIGNALING PROTEIN YKOW"/>
    <property type="match status" value="1"/>
</dbReference>
<gene>
    <name evidence="2" type="ordered locus">VF_A0526</name>
</gene>
<dbReference type="RefSeq" id="WP_011263382.1">
    <property type="nucleotide sequence ID" value="NC_006841.2"/>
</dbReference>
<feature type="domain" description="EAL" evidence="1">
    <location>
        <begin position="1"/>
        <end position="228"/>
    </location>
</feature>
<evidence type="ECO:0000259" key="1">
    <source>
        <dbReference type="PROSITE" id="PS50883"/>
    </source>
</evidence>